<dbReference type="InterPro" id="IPR036397">
    <property type="entry name" value="RNaseH_sf"/>
</dbReference>
<reference evidence="6" key="1">
    <citation type="submission" date="2024-06" db="EMBL/GenBank/DDBJ databases">
        <title>Multi-omics analyses provide insights into the biosynthesis of the anticancer antibiotic pleurotin in Hohenbuehelia grisea.</title>
        <authorList>
            <person name="Weaver J.A."/>
            <person name="Alberti F."/>
        </authorList>
    </citation>
    <scope>NUCLEOTIDE SEQUENCE [LARGE SCALE GENOMIC DNA]</scope>
    <source>
        <strain evidence="6">T-177</strain>
    </source>
</reference>
<feature type="region of interest" description="Disordered" evidence="3">
    <location>
        <begin position="53"/>
        <end position="109"/>
    </location>
</feature>
<dbReference type="Proteomes" id="UP001556367">
    <property type="component" value="Unassembled WGS sequence"/>
</dbReference>
<feature type="region of interest" description="Disordered" evidence="3">
    <location>
        <begin position="414"/>
        <end position="438"/>
    </location>
</feature>
<dbReference type="EMBL" id="JASNQZ010000015">
    <property type="protein sequence ID" value="KAL0946302.1"/>
    <property type="molecule type" value="Genomic_DNA"/>
</dbReference>
<feature type="domain" description="3'-5' exonuclease" evidence="4">
    <location>
        <begin position="233"/>
        <end position="375"/>
    </location>
</feature>
<evidence type="ECO:0000313" key="5">
    <source>
        <dbReference type="EMBL" id="KAL0946302.1"/>
    </source>
</evidence>
<protein>
    <recommendedName>
        <fullName evidence="4">3'-5' exonuclease domain-containing protein</fullName>
    </recommendedName>
</protein>
<feature type="compositionally biased region" description="Polar residues" evidence="3">
    <location>
        <begin position="84"/>
        <end position="93"/>
    </location>
</feature>
<feature type="compositionally biased region" description="Polar residues" evidence="3">
    <location>
        <begin position="185"/>
        <end position="199"/>
    </location>
</feature>
<dbReference type="PANTHER" id="PTHR13620:SF104">
    <property type="entry name" value="EXONUCLEASE 3'-5' DOMAIN-CONTAINING PROTEIN 2"/>
    <property type="match status" value="1"/>
</dbReference>
<name>A0ABR3ISN5_9AGAR</name>
<organism evidence="5 6">
    <name type="scientific">Hohenbuehelia grisea</name>
    <dbReference type="NCBI Taxonomy" id="104357"/>
    <lineage>
        <taxon>Eukaryota</taxon>
        <taxon>Fungi</taxon>
        <taxon>Dikarya</taxon>
        <taxon>Basidiomycota</taxon>
        <taxon>Agaricomycotina</taxon>
        <taxon>Agaricomycetes</taxon>
        <taxon>Agaricomycetidae</taxon>
        <taxon>Agaricales</taxon>
        <taxon>Pleurotineae</taxon>
        <taxon>Pleurotaceae</taxon>
        <taxon>Hohenbuehelia</taxon>
    </lineage>
</organism>
<dbReference type="CDD" id="cd06141">
    <property type="entry name" value="WRN_exo"/>
    <property type="match status" value="1"/>
</dbReference>
<dbReference type="PANTHER" id="PTHR13620">
    <property type="entry name" value="3-5 EXONUCLEASE"/>
    <property type="match status" value="1"/>
</dbReference>
<dbReference type="InterPro" id="IPR012337">
    <property type="entry name" value="RNaseH-like_sf"/>
</dbReference>
<keyword evidence="1" id="KW-0540">Nuclease</keyword>
<proteinExistence type="predicted"/>
<keyword evidence="2" id="KW-0378">Hydrolase</keyword>
<evidence type="ECO:0000313" key="6">
    <source>
        <dbReference type="Proteomes" id="UP001556367"/>
    </source>
</evidence>
<dbReference type="SUPFAM" id="SSF53098">
    <property type="entry name" value="Ribonuclease H-like"/>
    <property type="match status" value="1"/>
</dbReference>
<dbReference type="InterPro" id="IPR051132">
    <property type="entry name" value="3-5_Exonuclease_domain"/>
</dbReference>
<gene>
    <name evidence="5" type="ORF">HGRIS_012546</name>
</gene>
<feature type="region of interest" description="Disordered" evidence="3">
    <location>
        <begin position="170"/>
        <end position="202"/>
    </location>
</feature>
<evidence type="ECO:0000259" key="4">
    <source>
        <dbReference type="Pfam" id="PF01612"/>
    </source>
</evidence>
<evidence type="ECO:0000256" key="1">
    <source>
        <dbReference type="ARBA" id="ARBA00022722"/>
    </source>
</evidence>
<accession>A0ABR3ISN5</accession>
<comment type="caution">
    <text evidence="5">The sequence shown here is derived from an EMBL/GenBank/DDBJ whole genome shotgun (WGS) entry which is preliminary data.</text>
</comment>
<evidence type="ECO:0000256" key="3">
    <source>
        <dbReference type="SAM" id="MobiDB-lite"/>
    </source>
</evidence>
<keyword evidence="6" id="KW-1185">Reference proteome</keyword>
<sequence>MSVQGLPLKEKALLAARHRLQTSPARVARPFNGRTTPVAGVNVDKMGKRHLASKNEEGPVDDSFEIGPVIPGLAPYKSRPKPQVSPSSSATKQGSKRQSTRISRAPALPQKPIHSFFLQHGAGPSQNVNLNQTRSNSTMSVVNALPPGSEDVPIITNLTEQLTNLQVFGRDQQHQTEAPPPLEEFTSSQETASDDSLPTYSYKDWDGPPVQKYVRTEERANEYRRTAAGTVTQITHRTAVIQVCDEHMILVIQLSQMQRFPQKLKEIIESESVAKMGANILNDGKKLFKDYGVAARNLVELGALAREADPDGDKLFITKNGKVRKNALGVASLAKVVARYCGMTLEKPPERTSNWENILTQRQLDYAANDVHSGLMAYLAILQIASQHGRSLDAAKFTRNVHSLLELDGIDGEDSQCPEVPSEETAVKEDAPHSSTPLVHPTMRRQYWRAYRCWHLQNMPLDKMSFVLRVDQSAAPLKASTVISYVVGALQSDESLQFDMKKLCSLVQVEPKSWSHHRTWIVEAAQKGRGKTKLAHSSS</sequence>
<dbReference type="Pfam" id="PF01612">
    <property type="entry name" value="DNA_pol_A_exo1"/>
    <property type="match status" value="1"/>
</dbReference>
<evidence type="ECO:0000256" key="2">
    <source>
        <dbReference type="ARBA" id="ARBA00022801"/>
    </source>
</evidence>
<dbReference type="InterPro" id="IPR002562">
    <property type="entry name" value="3'-5'_exonuclease_dom"/>
</dbReference>
<dbReference type="Gene3D" id="3.30.420.10">
    <property type="entry name" value="Ribonuclease H-like superfamily/Ribonuclease H"/>
    <property type="match status" value="1"/>
</dbReference>